<reference evidence="2" key="1">
    <citation type="journal article" date="2019" name="Int. J. Syst. Evol. Microbiol.">
        <title>The Global Catalogue of Microorganisms (GCM) 10K type strain sequencing project: providing services to taxonomists for standard genome sequencing and annotation.</title>
        <authorList>
            <consortium name="The Broad Institute Genomics Platform"/>
            <consortium name="The Broad Institute Genome Sequencing Center for Infectious Disease"/>
            <person name="Wu L."/>
            <person name="Ma J."/>
        </authorList>
    </citation>
    <scope>NUCLEOTIDE SEQUENCE [LARGE SCALE GENOMIC DNA]</scope>
    <source>
        <strain evidence="2">JCM 17804</strain>
    </source>
</reference>
<comment type="caution">
    <text evidence="1">The sequence shown here is derived from an EMBL/GenBank/DDBJ whole genome shotgun (WGS) entry which is preliminary data.</text>
</comment>
<dbReference type="Proteomes" id="UP001500975">
    <property type="component" value="Unassembled WGS sequence"/>
</dbReference>
<dbReference type="EMBL" id="BAABGJ010000058">
    <property type="protein sequence ID" value="GAA4349195.1"/>
    <property type="molecule type" value="Genomic_DNA"/>
</dbReference>
<evidence type="ECO:0000313" key="2">
    <source>
        <dbReference type="Proteomes" id="UP001500975"/>
    </source>
</evidence>
<dbReference type="RefSeq" id="WP_345539607.1">
    <property type="nucleotide sequence ID" value="NZ_BAABGJ010000058.1"/>
</dbReference>
<organism evidence="1 2">
    <name type="scientific">Variovorax defluvii</name>
    <dbReference type="NCBI Taxonomy" id="913761"/>
    <lineage>
        <taxon>Bacteria</taxon>
        <taxon>Pseudomonadati</taxon>
        <taxon>Pseudomonadota</taxon>
        <taxon>Betaproteobacteria</taxon>
        <taxon>Burkholderiales</taxon>
        <taxon>Comamonadaceae</taxon>
        <taxon>Variovorax</taxon>
    </lineage>
</organism>
<keyword evidence="2" id="KW-1185">Reference proteome</keyword>
<protein>
    <submittedName>
        <fullName evidence="1">Uncharacterized protein</fullName>
    </submittedName>
</protein>
<sequence length="102" mass="11152">MSLDFAVLGQNGSPERTVSLGVDLHHQLLTAAAAGGLTRFQDFADYYRDAEVSIDDLPDLVEQIRALHDKTGSAELQRFLDDLGGLITYAVNQRRALHAIAD</sequence>
<gene>
    <name evidence="1" type="ORF">GCM10023165_35760</name>
</gene>
<proteinExistence type="predicted"/>
<evidence type="ECO:0000313" key="1">
    <source>
        <dbReference type="EMBL" id="GAA4349195.1"/>
    </source>
</evidence>
<accession>A0ABP8I133</accession>
<name>A0ABP8I133_9BURK</name>